<dbReference type="OrthoDB" id="8671598at2"/>
<comment type="caution">
    <text evidence="5">The sequence shown here is derived from an EMBL/GenBank/DDBJ whole genome shotgun (WGS) entry which is preliminary data.</text>
</comment>
<keyword evidence="2" id="KW-1134">Transmembrane beta strand</keyword>
<comment type="subcellular location">
    <subcellularLocation>
        <location evidence="2">Cell outer membrane</location>
        <topology evidence="2">Multi-pass membrane protein</topology>
    </subcellularLocation>
</comment>
<dbReference type="InterPro" id="IPR012910">
    <property type="entry name" value="Plug_dom"/>
</dbReference>
<evidence type="ECO:0000313" key="6">
    <source>
        <dbReference type="Proteomes" id="UP000269265"/>
    </source>
</evidence>
<proteinExistence type="inferred from homology"/>
<dbReference type="InterPro" id="IPR037066">
    <property type="entry name" value="Plug_dom_sf"/>
</dbReference>
<evidence type="ECO:0000256" key="1">
    <source>
        <dbReference type="ARBA" id="ARBA00023170"/>
    </source>
</evidence>
<dbReference type="AlphaFoldDB" id="A0A3R8YJV5"/>
<evidence type="ECO:0000256" key="3">
    <source>
        <dbReference type="SAM" id="MobiDB-lite"/>
    </source>
</evidence>
<dbReference type="GO" id="GO:0009279">
    <property type="term" value="C:cell outer membrane"/>
    <property type="evidence" value="ECO:0007669"/>
    <property type="project" value="UniProtKB-SubCell"/>
</dbReference>
<dbReference type="SUPFAM" id="SSF56935">
    <property type="entry name" value="Porins"/>
    <property type="match status" value="1"/>
</dbReference>
<gene>
    <name evidence="5" type="ORF">EIP75_21970</name>
</gene>
<evidence type="ECO:0000259" key="4">
    <source>
        <dbReference type="Pfam" id="PF07715"/>
    </source>
</evidence>
<feature type="domain" description="TonB-dependent receptor plug" evidence="4">
    <location>
        <begin position="52"/>
        <end position="104"/>
    </location>
</feature>
<comment type="similarity">
    <text evidence="2">Belongs to the TonB-dependent receptor family.</text>
</comment>
<evidence type="ECO:0000256" key="2">
    <source>
        <dbReference type="PROSITE-ProRule" id="PRU01360"/>
    </source>
</evidence>
<protein>
    <submittedName>
        <fullName evidence="5">Plug domain-containing protein</fullName>
    </submittedName>
</protein>
<dbReference type="Proteomes" id="UP000269265">
    <property type="component" value="Unassembled WGS sequence"/>
</dbReference>
<reference evidence="5 6" key="1">
    <citation type="submission" date="2018-12" db="EMBL/GenBank/DDBJ databases">
        <title>The whole draft genome of Aquabacterium sp. SJQ9.</title>
        <authorList>
            <person name="Sun L."/>
            <person name="Gao X."/>
            <person name="Chen W."/>
            <person name="Huang K."/>
        </authorList>
    </citation>
    <scope>NUCLEOTIDE SEQUENCE [LARGE SCALE GENOMIC DNA]</scope>
    <source>
        <strain evidence="5 6">SJQ9</strain>
    </source>
</reference>
<keyword evidence="2" id="KW-0472">Membrane</keyword>
<dbReference type="Pfam" id="PF07715">
    <property type="entry name" value="Plug"/>
    <property type="match status" value="1"/>
</dbReference>
<feature type="region of interest" description="Disordered" evidence="3">
    <location>
        <begin position="107"/>
        <end position="150"/>
    </location>
</feature>
<accession>A0A3R8YJV5</accession>
<organism evidence="5 6">
    <name type="scientific">Aquabacterium soli</name>
    <dbReference type="NCBI Taxonomy" id="2493092"/>
    <lineage>
        <taxon>Bacteria</taxon>
        <taxon>Pseudomonadati</taxon>
        <taxon>Pseudomonadota</taxon>
        <taxon>Betaproteobacteria</taxon>
        <taxon>Burkholderiales</taxon>
        <taxon>Aquabacterium</taxon>
    </lineage>
</organism>
<name>A0A3R8YJV5_9BURK</name>
<feature type="compositionally biased region" description="Basic and acidic residues" evidence="3">
    <location>
        <begin position="115"/>
        <end position="127"/>
    </location>
</feature>
<evidence type="ECO:0000313" key="5">
    <source>
        <dbReference type="EMBL" id="RRS01096.1"/>
    </source>
</evidence>
<keyword evidence="6" id="KW-1185">Reference proteome</keyword>
<keyword evidence="2" id="KW-0998">Cell outer membrane</keyword>
<sequence>MEADAAGCPCDLSACPCVHESLAYSYSDCRFVRRHGQLDAVVVRSGTERDERRDTTASKTVVTRDDLNRYGDTSVADVLGRVPGVTMSGSRSRGTEVRMGGLDVAAGRVRAGAPGDDRVGRPLRGAEPHATPELVHHGPRHPGVRGSEHP</sequence>
<dbReference type="PROSITE" id="PS52016">
    <property type="entry name" value="TONB_DEPENDENT_REC_3"/>
    <property type="match status" value="1"/>
</dbReference>
<dbReference type="InterPro" id="IPR039426">
    <property type="entry name" value="TonB-dep_rcpt-like"/>
</dbReference>
<keyword evidence="2" id="KW-0812">Transmembrane</keyword>
<keyword evidence="1" id="KW-0675">Receptor</keyword>
<dbReference type="EMBL" id="RSED01000028">
    <property type="protein sequence ID" value="RRS01096.1"/>
    <property type="molecule type" value="Genomic_DNA"/>
</dbReference>
<dbReference type="Gene3D" id="2.170.130.10">
    <property type="entry name" value="TonB-dependent receptor, plug domain"/>
    <property type="match status" value="1"/>
</dbReference>
<keyword evidence="2" id="KW-0813">Transport</keyword>